<evidence type="ECO:0000256" key="2">
    <source>
        <dbReference type="ARBA" id="ARBA00022692"/>
    </source>
</evidence>
<gene>
    <name evidence="7" type="ORF">CRHIZ90672A_00001617</name>
</gene>
<evidence type="ECO:0000256" key="3">
    <source>
        <dbReference type="ARBA" id="ARBA00022989"/>
    </source>
</evidence>
<organism evidence="7 8">
    <name type="scientific">Clonostachys rhizophaga</name>
    <dbReference type="NCBI Taxonomy" id="160324"/>
    <lineage>
        <taxon>Eukaryota</taxon>
        <taxon>Fungi</taxon>
        <taxon>Dikarya</taxon>
        <taxon>Ascomycota</taxon>
        <taxon>Pezizomycotina</taxon>
        <taxon>Sordariomycetes</taxon>
        <taxon>Hypocreomycetidae</taxon>
        <taxon>Hypocreales</taxon>
        <taxon>Bionectriaceae</taxon>
        <taxon>Clonostachys</taxon>
    </lineage>
</organism>
<evidence type="ECO:0000313" key="8">
    <source>
        <dbReference type="Proteomes" id="UP000696573"/>
    </source>
</evidence>
<feature type="transmembrane region" description="Helical" evidence="5">
    <location>
        <begin position="163"/>
        <end position="184"/>
    </location>
</feature>
<accession>A0A9N9VRC5</accession>
<evidence type="ECO:0000259" key="6">
    <source>
        <dbReference type="Pfam" id="PF13664"/>
    </source>
</evidence>
<evidence type="ECO:0000313" key="7">
    <source>
        <dbReference type="EMBL" id="CAH0027651.1"/>
    </source>
</evidence>
<evidence type="ECO:0000256" key="4">
    <source>
        <dbReference type="ARBA" id="ARBA00023136"/>
    </source>
</evidence>
<keyword evidence="3 5" id="KW-1133">Transmembrane helix</keyword>
<evidence type="ECO:0000256" key="5">
    <source>
        <dbReference type="SAM" id="Phobius"/>
    </source>
</evidence>
<keyword evidence="2 5" id="KW-0812">Transmembrane</keyword>
<keyword evidence="4 5" id="KW-0472">Membrane</keyword>
<proteinExistence type="predicted"/>
<name>A0A9N9VRC5_9HYPO</name>
<dbReference type="Pfam" id="PF13664">
    <property type="entry name" value="DUF4149"/>
    <property type="match status" value="1"/>
</dbReference>
<keyword evidence="8" id="KW-1185">Reference proteome</keyword>
<feature type="transmembrane region" description="Helical" evidence="5">
    <location>
        <begin position="65"/>
        <end position="83"/>
    </location>
</feature>
<reference evidence="7" key="1">
    <citation type="submission" date="2021-10" db="EMBL/GenBank/DDBJ databases">
        <authorList>
            <person name="Piombo E."/>
        </authorList>
    </citation>
    <scope>NUCLEOTIDE SEQUENCE</scope>
</reference>
<evidence type="ECO:0000256" key="1">
    <source>
        <dbReference type="ARBA" id="ARBA00004370"/>
    </source>
</evidence>
<comment type="caution">
    <text evidence="7">The sequence shown here is derived from an EMBL/GenBank/DDBJ whole genome shotgun (WGS) entry which is preliminary data.</text>
</comment>
<dbReference type="EMBL" id="CABFNQ020000730">
    <property type="protein sequence ID" value="CAH0027651.1"/>
    <property type="molecule type" value="Genomic_DNA"/>
</dbReference>
<dbReference type="GO" id="GO:0016020">
    <property type="term" value="C:membrane"/>
    <property type="evidence" value="ECO:0007669"/>
    <property type="project" value="UniProtKB-SubCell"/>
</dbReference>
<sequence length="186" mass="20381">MAILNTIQTLICSAPVHLVCFFALLGTEVHQSLITAKKYFHALRRDKSLTSHEQVSPVLIRAQSILLILVAVTVPSHGLLSLVEHKSSWIPLVIISYATALNVFLFHPRASRALSDLQLQSGFVNLRRSGIANTSGKASETEPLNPNVAALEKSFRRNRAATVHLNIITVMATIWYGCGLAKSFTP</sequence>
<dbReference type="AlphaFoldDB" id="A0A9N9VRC5"/>
<feature type="domain" description="TMEM205-like" evidence="6">
    <location>
        <begin position="20"/>
        <end position="113"/>
    </location>
</feature>
<comment type="subcellular location">
    <subcellularLocation>
        <location evidence="1">Membrane</location>
    </subcellularLocation>
</comment>
<dbReference type="InterPro" id="IPR025423">
    <property type="entry name" value="TMEM205-like"/>
</dbReference>
<dbReference type="OrthoDB" id="1641132at2759"/>
<feature type="transmembrane region" description="Helical" evidence="5">
    <location>
        <begin position="89"/>
        <end position="106"/>
    </location>
</feature>
<protein>
    <recommendedName>
        <fullName evidence="6">TMEM205-like domain-containing protein</fullName>
    </recommendedName>
</protein>
<dbReference type="Proteomes" id="UP000696573">
    <property type="component" value="Unassembled WGS sequence"/>
</dbReference>